<dbReference type="SUPFAM" id="SSF53927">
    <property type="entry name" value="Cytidine deaminase-like"/>
    <property type="match status" value="1"/>
</dbReference>
<feature type="binding site" evidence="17">
    <location>
        <position position="148"/>
    </location>
    <ligand>
        <name>NADP(+)</name>
        <dbReference type="ChEBI" id="CHEBI:58349"/>
    </ligand>
</feature>
<keyword evidence="7 15" id="KW-0479">Metal-binding</keyword>
<gene>
    <name evidence="20" type="ORF">SAMN02746064_01651</name>
</gene>
<dbReference type="InterPro" id="IPR002734">
    <property type="entry name" value="RibDG_C"/>
</dbReference>
<evidence type="ECO:0000256" key="14">
    <source>
        <dbReference type="ARBA" id="ARBA00049886"/>
    </source>
</evidence>
<comment type="catalytic activity">
    <reaction evidence="14 15">
        <text>2,5-diamino-6-hydroxy-4-(5-phosphoribosylamino)-pyrimidine + H2O + H(+) = 5-amino-6-(5-phospho-D-ribosylamino)uracil + NH4(+)</text>
        <dbReference type="Rhea" id="RHEA:21868"/>
        <dbReference type="ChEBI" id="CHEBI:15377"/>
        <dbReference type="ChEBI" id="CHEBI:15378"/>
        <dbReference type="ChEBI" id="CHEBI:28938"/>
        <dbReference type="ChEBI" id="CHEBI:58453"/>
        <dbReference type="ChEBI" id="CHEBI:58614"/>
        <dbReference type="EC" id="3.5.4.26"/>
    </reaction>
</comment>
<dbReference type="GO" id="GO:0008703">
    <property type="term" value="F:5-amino-6-(5-phosphoribosylamino)uracil reductase activity"/>
    <property type="evidence" value="ECO:0007669"/>
    <property type="project" value="UniProtKB-EC"/>
</dbReference>
<evidence type="ECO:0000256" key="3">
    <source>
        <dbReference type="ARBA" id="ARBA00004910"/>
    </source>
</evidence>
<dbReference type="AlphaFoldDB" id="A0A1M4Y0V4"/>
<evidence type="ECO:0000256" key="13">
    <source>
        <dbReference type="ARBA" id="ARBA00049861"/>
    </source>
</evidence>
<evidence type="ECO:0000256" key="4">
    <source>
        <dbReference type="ARBA" id="ARBA00005259"/>
    </source>
</evidence>
<dbReference type="EC" id="3.5.4.26" evidence="15"/>
<dbReference type="Gene3D" id="3.40.430.10">
    <property type="entry name" value="Dihydrofolate Reductase, subunit A"/>
    <property type="match status" value="1"/>
</dbReference>
<dbReference type="PIRSF" id="PIRSF006769">
    <property type="entry name" value="RibD"/>
    <property type="match status" value="1"/>
</dbReference>
<dbReference type="InterPro" id="IPR016193">
    <property type="entry name" value="Cytidine_deaminase-like"/>
</dbReference>
<evidence type="ECO:0000256" key="10">
    <source>
        <dbReference type="ARBA" id="ARBA00022857"/>
    </source>
</evidence>
<evidence type="ECO:0000256" key="6">
    <source>
        <dbReference type="ARBA" id="ARBA00022619"/>
    </source>
</evidence>
<evidence type="ECO:0000256" key="17">
    <source>
        <dbReference type="PIRSR" id="PIRSR006769-2"/>
    </source>
</evidence>
<evidence type="ECO:0000256" key="16">
    <source>
        <dbReference type="PIRSR" id="PIRSR006769-1"/>
    </source>
</evidence>
<evidence type="ECO:0000256" key="15">
    <source>
        <dbReference type="PIRNR" id="PIRNR006769"/>
    </source>
</evidence>
<evidence type="ECO:0000256" key="2">
    <source>
        <dbReference type="ARBA" id="ARBA00004882"/>
    </source>
</evidence>
<dbReference type="SUPFAM" id="SSF53597">
    <property type="entry name" value="Dihydrofolate reductase-like"/>
    <property type="match status" value="1"/>
</dbReference>
<keyword evidence="12" id="KW-0511">Multifunctional enzyme</keyword>
<keyword evidence="8 15" id="KW-0378">Hydrolase</keyword>
<dbReference type="PROSITE" id="PS51747">
    <property type="entry name" value="CYT_DCMP_DEAMINASES_2"/>
    <property type="match status" value="1"/>
</dbReference>
<evidence type="ECO:0000256" key="18">
    <source>
        <dbReference type="PIRSR" id="PIRSR006769-3"/>
    </source>
</evidence>
<dbReference type="Gene3D" id="3.40.140.10">
    <property type="entry name" value="Cytidine Deaminase, domain 2"/>
    <property type="match status" value="1"/>
</dbReference>
<dbReference type="GO" id="GO:0050661">
    <property type="term" value="F:NADP binding"/>
    <property type="evidence" value="ECO:0007669"/>
    <property type="project" value="InterPro"/>
</dbReference>
<dbReference type="EMBL" id="FQTU01000011">
    <property type="protein sequence ID" value="SHE99319.1"/>
    <property type="molecule type" value="Genomic_DNA"/>
</dbReference>
<feature type="binding site" evidence="17">
    <location>
        <position position="178"/>
    </location>
    <ligand>
        <name>substrate</name>
    </ligand>
</feature>
<name>A0A1M4Y0V4_9FIRM</name>
<dbReference type="CDD" id="cd01284">
    <property type="entry name" value="Riboflavin_deaminase-reductase"/>
    <property type="match status" value="1"/>
</dbReference>
<dbReference type="FunFam" id="3.40.140.10:FF:000025">
    <property type="entry name" value="Riboflavin biosynthesis protein RibD"/>
    <property type="match status" value="1"/>
</dbReference>
<evidence type="ECO:0000256" key="7">
    <source>
        <dbReference type="ARBA" id="ARBA00022723"/>
    </source>
</evidence>
<comment type="pathway">
    <text evidence="2 15">Cofactor biosynthesis; riboflavin biosynthesis; 5-amino-6-(D-ribitylamino)uracil from GTP: step 2/4.</text>
</comment>
<keyword evidence="10 15" id="KW-0521">NADP</keyword>
<dbReference type="NCBIfam" id="TIGR00227">
    <property type="entry name" value="ribD_Cterm"/>
    <property type="match status" value="1"/>
</dbReference>
<feature type="binding site" evidence="17">
    <location>
        <position position="201"/>
    </location>
    <ligand>
        <name>substrate</name>
    </ligand>
</feature>
<evidence type="ECO:0000259" key="19">
    <source>
        <dbReference type="PROSITE" id="PS51747"/>
    </source>
</evidence>
<dbReference type="GO" id="GO:0008270">
    <property type="term" value="F:zinc ion binding"/>
    <property type="evidence" value="ECO:0007669"/>
    <property type="project" value="InterPro"/>
</dbReference>
<feature type="binding site" evidence="18">
    <location>
        <position position="78"/>
    </location>
    <ligand>
        <name>Zn(2+)</name>
        <dbReference type="ChEBI" id="CHEBI:29105"/>
        <note>catalytic</note>
    </ligand>
</feature>
<feature type="binding site" evidence="17">
    <location>
        <begin position="290"/>
        <end position="296"/>
    </location>
    <ligand>
        <name>NADP(+)</name>
        <dbReference type="ChEBI" id="CHEBI:58349"/>
    </ligand>
</feature>
<dbReference type="NCBIfam" id="TIGR00326">
    <property type="entry name" value="eubact_ribD"/>
    <property type="match status" value="1"/>
</dbReference>
<dbReference type="InterPro" id="IPR050765">
    <property type="entry name" value="Riboflavin_Biosynth_HTPR"/>
</dbReference>
<feature type="binding site" evidence="17">
    <location>
        <position position="198"/>
    </location>
    <ligand>
        <name>substrate</name>
    </ligand>
</feature>
<dbReference type="InterPro" id="IPR002125">
    <property type="entry name" value="CMP_dCMP_dom"/>
</dbReference>
<comment type="function">
    <text evidence="1 15">Converts 2,5-diamino-6-(ribosylamino)-4(3h)-pyrimidinone 5'-phosphate into 5-amino-6-(ribosylamino)-2,4(1h,3h)-pyrimidinedione 5'-phosphate.</text>
</comment>
<feature type="binding site" evidence="18">
    <location>
        <position position="69"/>
    </location>
    <ligand>
        <name>Zn(2+)</name>
        <dbReference type="ChEBI" id="CHEBI:29105"/>
        <note>catalytic</note>
    </ligand>
</feature>
<feature type="binding site" evidence="17">
    <location>
        <position position="162"/>
    </location>
    <ligand>
        <name>substrate</name>
    </ligand>
</feature>
<feature type="binding site" evidence="17">
    <location>
        <position position="194"/>
    </location>
    <ligand>
        <name>NADP(+)</name>
        <dbReference type="ChEBI" id="CHEBI:58349"/>
    </ligand>
</feature>
<organism evidence="20 21">
    <name type="scientific">Alkalibacter saccharofermentans DSM 14828</name>
    <dbReference type="NCBI Taxonomy" id="1120975"/>
    <lineage>
        <taxon>Bacteria</taxon>
        <taxon>Bacillati</taxon>
        <taxon>Bacillota</taxon>
        <taxon>Clostridia</taxon>
        <taxon>Eubacteriales</taxon>
        <taxon>Eubacteriaceae</taxon>
        <taxon>Alkalibacter</taxon>
    </lineage>
</organism>
<evidence type="ECO:0000256" key="5">
    <source>
        <dbReference type="ARBA" id="ARBA00007417"/>
    </source>
</evidence>
<evidence type="ECO:0000256" key="9">
    <source>
        <dbReference type="ARBA" id="ARBA00022833"/>
    </source>
</evidence>
<dbReference type="InterPro" id="IPR011549">
    <property type="entry name" value="RibD_C"/>
</dbReference>
<evidence type="ECO:0000256" key="12">
    <source>
        <dbReference type="ARBA" id="ARBA00023268"/>
    </source>
</evidence>
<reference evidence="20" key="1">
    <citation type="submission" date="2016-11" db="EMBL/GenBank/DDBJ databases">
        <authorList>
            <person name="Jaros S."/>
            <person name="Januszkiewicz K."/>
            <person name="Wedrychowicz H."/>
        </authorList>
    </citation>
    <scope>NUCLEOTIDE SEQUENCE [LARGE SCALE GENOMIC DNA]</scope>
    <source>
        <strain evidence="20">DSM 14828</strain>
    </source>
</reference>
<comment type="similarity">
    <text evidence="4 15">In the N-terminal section; belongs to the cytidine and deoxycytidylate deaminase family.</text>
</comment>
<evidence type="ECO:0000313" key="21">
    <source>
        <dbReference type="Proteomes" id="UP000184251"/>
    </source>
</evidence>
<evidence type="ECO:0000313" key="20">
    <source>
        <dbReference type="EMBL" id="SHE99319.1"/>
    </source>
</evidence>
<dbReference type="Pfam" id="PF00383">
    <property type="entry name" value="dCMP_cyt_deam_1"/>
    <property type="match status" value="1"/>
</dbReference>
<dbReference type="PANTHER" id="PTHR38011">
    <property type="entry name" value="DIHYDROFOLATE REDUCTASE FAMILY PROTEIN (AFU_ORTHOLOGUE AFUA_8G06820)"/>
    <property type="match status" value="1"/>
</dbReference>
<dbReference type="InterPro" id="IPR004794">
    <property type="entry name" value="Eubact_RibD"/>
</dbReference>
<dbReference type="UniPathway" id="UPA00275">
    <property type="reaction ID" value="UER00401"/>
</dbReference>
<protein>
    <recommendedName>
        <fullName evidence="15">Riboflavin biosynthesis protein RibD</fullName>
    </recommendedName>
    <domain>
        <recommendedName>
            <fullName evidence="15">Diaminohydroxyphosphoribosylaminopyrimidine deaminase</fullName>
            <shortName evidence="15">DRAP deaminase</shortName>
            <ecNumber evidence="15">3.5.4.26</ecNumber>
        </recommendedName>
        <alternativeName>
            <fullName evidence="15">Riboflavin-specific deaminase</fullName>
        </alternativeName>
    </domain>
    <domain>
        <recommendedName>
            <fullName evidence="15">5-amino-6-(5-phosphoribosylamino)uracil reductase</fullName>
            <ecNumber evidence="15">1.1.1.193</ecNumber>
        </recommendedName>
        <alternativeName>
            <fullName evidence="15">HTP reductase</fullName>
        </alternativeName>
    </domain>
</protein>
<dbReference type="InterPro" id="IPR024072">
    <property type="entry name" value="DHFR-like_dom_sf"/>
</dbReference>
<evidence type="ECO:0000256" key="8">
    <source>
        <dbReference type="ARBA" id="ARBA00022801"/>
    </source>
</evidence>
<feature type="binding site" evidence="18">
    <location>
        <position position="44"/>
    </location>
    <ligand>
        <name>Zn(2+)</name>
        <dbReference type="ChEBI" id="CHEBI:29105"/>
        <note>catalytic</note>
    </ligand>
</feature>
<comment type="catalytic activity">
    <reaction evidence="13 15">
        <text>5-amino-6-(5-phospho-D-ribitylamino)uracil + NADP(+) = 5-amino-6-(5-phospho-D-ribosylamino)uracil + NADPH + H(+)</text>
        <dbReference type="Rhea" id="RHEA:17845"/>
        <dbReference type="ChEBI" id="CHEBI:15378"/>
        <dbReference type="ChEBI" id="CHEBI:57783"/>
        <dbReference type="ChEBI" id="CHEBI:58349"/>
        <dbReference type="ChEBI" id="CHEBI:58421"/>
        <dbReference type="ChEBI" id="CHEBI:58453"/>
        <dbReference type="EC" id="1.1.1.193"/>
    </reaction>
</comment>
<dbReference type="Pfam" id="PF01872">
    <property type="entry name" value="RibD_C"/>
    <property type="match status" value="1"/>
</dbReference>
<keyword evidence="6 15" id="KW-0686">Riboflavin biosynthesis</keyword>
<proteinExistence type="inferred from homology"/>
<feature type="binding site" evidence="17">
    <location>
        <position position="288"/>
    </location>
    <ligand>
        <name>substrate</name>
    </ligand>
</feature>
<dbReference type="STRING" id="1120975.SAMN02746064_01651"/>
<evidence type="ECO:0000256" key="11">
    <source>
        <dbReference type="ARBA" id="ARBA00023002"/>
    </source>
</evidence>
<feature type="active site" description="Proton donor" evidence="16">
    <location>
        <position position="46"/>
    </location>
</feature>
<comment type="similarity">
    <text evidence="5 15">In the C-terminal section; belongs to the HTP reductase family.</text>
</comment>
<comment type="pathway">
    <text evidence="3 15">Cofactor biosynthesis; riboflavin biosynthesis; 5-amino-6-(D-ribitylamino)uracil from GTP: step 3/4.</text>
</comment>
<feature type="domain" description="CMP/dCMP-type deaminase" evidence="19">
    <location>
        <begin position="1"/>
        <end position="108"/>
    </location>
</feature>
<accession>A0A1M4Y0V4</accession>
<sequence>MHRALELASKGIGRTNPNPLVGAVIVKDDKVIAEGYHEFFGGPHAEINALRNATESVKGATMYVTLEPCSHYGKTPPCVDAIIESGIKEVVVAMTDPNPLVAGRGIRNLENNEIAVWTGLLEDEAKELNEVFIKYITTKTPYVVMKTAMTLDGKIACKTGESKWISNEKSREYVHILRSRLTGIMVGIGTVLKDDPSLTCRIGEGLRQPRRIIVDSTLKIPLESKVLRDDHAGETIIATAEGADVLKAEKIKYSGAKVIYLPSKDGRVDLNKLMESLGEEEIDSILLEGGGELNYSALKAGIVDKVVTFIAPKILGGKDAPTPVEGEGSCSMRERIELGKIKVSTFGDDVMIEGEVKRCLQD</sequence>
<keyword evidence="21" id="KW-1185">Reference proteome</keyword>
<dbReference type="EC" id="1.1.1.193" evidence="15"/>
<dbReference type="PANTHER" id="PTHR38011:SF7">
    <property type="entry name" value="2,5-DIAMINO-6-RIBOSYLAMINO-4(3H)-PYRIMIDINONE 5'-PHOSPHATE REDUCTASE"/>
    <property type="match status" value="1"/>
</dbReference>
<feature type="binding site" evidence="17">
    <location>
        <position position="190"/>
    </location>
    <ligand>
        <name>NADP(+)</name>
        <dbReference type="ChEBI" id="CHEBI:58349"/>
    </ligand>
</feature>
<keyword evidence="9 15" id="KW-0862">Zinc</keyword>
<dbReference type="OrthoDB" id="9800865at2"/>
<dbReference type="Proteomes" id="UP000184251">
    <property type="component" value="Unassembled WGS sequence"/>
</dbReference>
<keyword evidence="11 15" id="KW-0560">Oxidoreductase</keyword>
<feature type="binding site" evidence="17">
    <location>
        <position position="164"/>
    </location>
    <ligand>
        <name>NADP(+)</name>
        <dbReference type="ChEBI" id="CHEBI:58349"/>
    </ligand>
</feature>
<comment type="cofactor">
    <cofactor evidence="15 18">
        <name>Zn(2+)</name>
        <dbReference type="ChEBI" id="CHEBI:29105"/>
    </cofactor>
    <text evidence="15 18">Binds 1 zinc ion.</text>
</comment>
<feature type="binding site" evidence="17">
    <location>
        <position position="216"/>
    </location>
    <ligand>
        <name>NADP(+)</name>
        <dbReference type="ChEBI" id="CHEBI:58349"/>
    </ligand>
</feature>
<evidence type="ECO:0000256" key="1">
    <source>
        <dbReference type="ARBA" id="ARBA00002151"/>
    </source>
</evidence>
<dbReference type="GO" id="GO:0008835">
    <property type="term" value="F:diaminohydroxyphosphoribosylaminopyrimidine deaminase activity"/>
    <property type="evidence" value="ECO:0007669"/>
    <property type="project" value="UniProtKB-EC"/>
</dbReference>
<dbReference type="GO" id="GO:0009231">
    <property type="term" value="P:riboflavin biosynthetic process"/>
    <property type="evidence" value="ECO:0007669"/>
    <property type="project" value="UniProtKB-UniPathway"/>
</dbReference>
<dbReference type="InterPro" id="IPR016192">
    <property type="entry name" value="APOBEC/CMP_deaminase_Zn-bd"/>
</dbReference>
<dbReference type="PROSITE" id="PS00903">
    <property type="entry name" value="CYT_DCMP_DEAMINASES_1"/>
    <property type="match status" value="1"/>
</dbReference>